<feature type="region of interest" description="Disordered" evidence="2">
    <location>
        <begin position="458"/>
        <end position="524"/>
    </location>
</feature>
<feature type="region of interest" description="Disordered" evidence="2">
    <location>
        <begin position="266"/>
        <end position="287"/>
    </location>
</feature>
<keyword evidence="4" id="KW-1185">Reference proteome</keyword>
<dbReference type="Proteomes" id="UP000054481">
    <property type="component" value="Unassembled WGS sequence"/>
</dbReference>
<accession>A0A0F7ZT48</accession>
<feature type="compositionally biased region" description="Basic and acidic residues" evidence="2">
    <location>
        <begin position="200"/>
        <end position="220"/>
    </location>
</feature>
<dbReference type="Gene3D" id="1.20.5.1700">
    <property type="match status" value="1"/>
</dbReference>
<evidence type="ECO:0000313" key="4">
    <source>
        <dbReference type="Proteomes" id="UP000054481"/>
    </source>
</evidence>
<proteinExistence type="predicted"/>
<protein>
    <submittedName>
        <fullName evidence="3">Uncharacterized protein</fullName>
    </submittedName>
</protein>
<feature type="region of interest" description="Disordered" evidence="2">
    <location>
        <begin position="200"/>
        <end position="226"/>
    </location>
</feature>
<evidence type="ECO:0000256" key="2">
    <source>
        <dbReference type="SAM" id="MobiDB-lite"/>
    </source>
</evidence>
<gene>
    <name evidence="3" type="ORF">HIM_08157</name>
</gene>
<sequence>MVARPRARERVTRLHDLELKHRENIRKTDNINRDEEARLLQVKLLATRDDTAALKDQIAEKDDMIVSLKKTCEDLRSELDDNKKATRAQDARMKKQNMEFANLKAEVDSLGASVQDSSKALQEKFALTRELERLRPEMDHLKSQLANYQATIAEKNDLRRQLDTIEVELENEKRARQRTQQKEDDAAMAALKTRLEKAEKKAVADAKEQEKTRKDHERALAESQALNERLEERIETLKTKYKTSQSELKETRSRLESCQAQLETAKKTARSAKEPAKKSVTIDSGLNRKRKAQEMSFEDITIQTPGNEDVVSKRLAAKKRTAEQAAVGEKSTFSITPFLKRTKNLADDSAEGDGTSDEAGPDSTFAEKEDGSAPLEPIMESQSEEESAPEPVAKAAPKRKVPITAATKALSASKAAAKPRGKPKTKGLAVAPPAEANKMISKGEVASSAKAPVLLGTVAELPGAEEQENSSDNTTRKATAPASKVADGDAKKKKRKLLRGATQTLLGDEDGETTIKPPKPVVVPKKARAPLAGGVRNAFAGASFSPLKRDRRGVNASFLS</sequence>
<organism evidence="3 4">
    <name type="scientific">Hirsutella minnesotensis 3608</name>
    <dbReference type="NCBI Taxonomy" id="1043627"/>
    <lineage>
        <taxon>Eukaryota</taxon>
        <taxon>Fungi</taxon>
        <taxon>Dikarya</taxon>
        <taxon>Ascomycota</taxon>
        <taxon>Pezizomycotina</taxon>
        <taxon>Sordariomycetes</taxon>
        <taxon>Hypocreomycetidae</taxon>
        <taxon>Hypocreales</taxon>
        <taxon>Ophiocordycipitaceae</taxon>
        <taxon>Hirsutella</taxon>
    </lineage>
</organism>
<keyword evidence="1" id="KW-0175">Coiled coil</keyword>
<feature type="compositionally biased region" description="Low complexity" evidence="2">
    <location>
        <begin position="402"/>
        <end position="416"/>
    </location>
</feature>
<name>A0A0F7ZT48_9HYPO</name>
<evidence type="ECO:0000256" key="1">
    <source>
        <dbReference type="SAM" id="Coils"/>
    </source>
</evidence>
<feature type="region of interest" description="Disordered" evidence="2">
    <location>
        <begin position="321"/>
        <end position="432"/>
    </location>
</feature>
<feature type="compositionally biased region" description="Acidic residues" evidence="2">
    <location>
        <begin position="348"/>
        <end position="360"/>
    </location>
</feature>
<reference evidence="3 4" key="1">
    <citation type="journal article" date="2014" name="Genome Biol. Evol.">
        <title>Comparative genomics and transcriptomics analyses reveal divergent lifestyle features of nematode endoparasitic fungus Hirsutella minnesotensis.</title>
        <authorList>
            <person name="Lai Y."/>
            <person name="Liu K."/>
            <person name="Zhang X."/>
            <person name="Zhang X."/>
            <person name="Li K."/>
            <person name="Wang N."/>
            <person name="Shu C."/>
            <person name="Wu Y."/>
            <person name="Wang C."/>
            <person name="Bushley K.E."/>
            <person name="Xiang M."/>
            <person name="Liu X."/>
        </authorList>
    </citation>
    <scope>NUCLEOTIDE SEQUENCE [LARGE SCALE GENOMIC DNA]</scope>
    <source>
        <strain evidence="3 4">3608</strain>
    </source>
</reference>
<feature type="coiled-coil region" evidence="1">
    <location>
        <begin position="58"/>
        <end position="85"/>
    </location>
</feature>
<evidence type="ECO:0000313" key="3">
    <source>
        <dbReference type="EMBL" id="KJZ72488.1"/>
    </source>
</evidence>
<dbReference type="OrthoDB" id="20105at2759"/>
<dbReference type="EMBL" id="KQ030546">
    <property type="protein sequence ID" value="KJZ72488.1"/>
    <property type="molecule type" value="Genomic_DNA"/>
</dbReference>
<dbReference type="AlphaFoldDB" id="A0A0F7ZT48"/>